<evidence type="ECO:0000256" key="2">
    <source>
        <dbReference type="ARBA" id="ARBA00023315"/>
    </source>
</evidence>
<dbReference type="Gene3D" id="3.40.630.30">
    <property type="match status" value="1"/>
</dbReference>
<keyword evidence="5" id="KW-1185">Reference proteome</keyword>
<proteinExistence type="predicted"/>
<comment type="caution">
    <text evidence="4">The sequence shown here is derived from an EMBL/GenBank/DDBJ whole genome shotgun (WGS) entry which is preliminary data.</text>
</comment>
<gene>
    <name evidence="4" type="ORF">EZM97_28135</name>
</gene>
<dbReference type="PANTHER" id="PTHR43877:SF2">
    <property type="entry name" value="AMINOALKYLPHOSPHONATE N-ACETYLTRANSFERASE-RELATED"/>
    <property type="match status" value="1"/>
</dbReference>
<dbReference type="EMBL" id="SJTG01000004">
    <property type="protein sequence ID" value="TCI08490.1"/>
    <property type="molecule type" value="Genomic_DNA"/>
</dbReference>
<evidence type="ECO:0000313" key="5">
    <source>
        <dbReference type="Proteomes" id="UP000291822"/>
    </source>
</evidence>
<sequence length="183" mass="20595">MNHPLPAFPPRAGWMPDETPASAPAFSWRAATGDDLPFLRELYAQHRAPEFAALGWPESMLRTFLDGQFDMQHRNYIACYTPADFLVVLREGRAVGRLYLYGTEDAIHIIDILLMPSERGTGMGTHLLRTVQDAVQRNGMQAVSLQVDAHNHGAQRLYARLGFACEDVGDVQWRMRWRAGVTA</sequence>
<evidence type="ECO:0000313" key="4">
    <source>
        <dbReference type="EMBL" id="TCI08490.1"/>
    </source>
</evidence>
<dbReference type="PROSITE" id="PS51186">
    <property type="entry name" value="GNAT"/>
    <property type="match status" value="1"/>
</dbReference>
<dbReference type="AlphaFoldDB" id="A0A4R0YJ56"/>
<dbReference type="Proteomes" id="UP000291822">
    <property type="component" value="Unassembled WGS sequence"/>
</dbReference>
<dbReference type="InterPro" id="IPR016181">
    <property type="entry name" value="Acyl_CoA_acyltransferase"/>
</dbReference>
<dbReference type="SUPFAM" id="SSF55729">
    <property type="entry name" value="Acyl-CoA N-acyltransferases (Nat)"/>
    <property type="match status" value="1"/>
</dbReference>
<reference evidence="4 5" key="1">
    <citation type="submission" date="2019-02" db="EMBL/GenBank/DDBJ databases">
        <title>Dyella amyloliquefaciens sp. nov., isolated from forest soil.</title>
        <authorList>
            <person name="Gao Z.-H."/>
            <person name="Qiu L.-H."/>
        </authorList>
    </citation>
    <scope>NUCLEOTIDE SEQUENCE [LARGE SCALE GENOMIC DNA]</scope>
    <source>
        <strain evidence="4 5">KACC 12747</strain>
    </source>
</reference>
<evidence type="ECO:0000256" key="1">
    <source>
        <dbReference type="ARBA" id="ARBA00022679"/>
    </source>
</evidence>
<organism evidence="4 5">
    <name type="scientific">Dyella soli</name>
    <dbReference type="NCBI Taxonomy" id="522319"/>
    <lineage>
        <taxon>Bacteria</taxon>
        <taxon>Pseudomonadati</taxon>
        <taxon>Pseudomonadota</taxon>
        <taxon>Gammaproteobacteria</taxon>
        <taxon>Lysobacterales</taxon>
        <taxon>Rhodanobacteraceae</taxon>
        <taxon>Dyella</taxon>
    </lineage>
</organism>
<dbReference type="InterPro" id="IPR000182">
    <property type="entry name" value="GNAT_dom"/>
</dbReference>
<dbReference type="InterPro" id="IPR050832">
    <property type="entry name" value="Bact_Acetyltransf"/>
</dbReference>
<dbReference type="RefSeq" id="WP_131153058.1">
    <property type="nucleotide sequence ID" value="NZ_SJTG01000004.1"/>
</dbReference>
<feature type="domain" description="N-acetyltransferase" evidence="3">
    <location>
        <begin position="26"/>
        <end position="180"/>
    </location>
</feature>
<accession>A0A4R0YJ56</accession>
<name>A0A4R0YJ56_9GAMM</name>
<dbReference type="Pfam" id="PF00583">
    <property type="entry name" value="Acetyltransf_1"/>
    <property type="match status" value="1"/>
</dbReference>
<dbReference type="GO" id="GO:0016747">
    <property type="term" value="F:acyltransferase activity, transferring groups other than amino-acyl groups"/>
    <property type="evidence" value="ECO:0007669"/>
    <property type="project" value="InterPro"/>
</dbReference>
<keyword evidence="2" id="KW-0012">Acyltransferase</keyword>
<evidence type="ECO:0000259" key="3">
    <source>
        <dbReference type="PROSITE" id="PS51186"/>
    </source>
</evidence>
<dbReference type="PANTHER" id="PTHR43877">
    <property type="entry name" value="AMINOALKYLPHOSPHONATE N-ACETYLTRANSFERASE-RELATED-RELATED"/>
    <property type="match status" value="1"/>
</dbReference>
<protein>
    <submittedName>
        <fullName evidence="4">GNAT family N-acetyltransferase</fullName>
    </submittedName>
</protein>
<keyword evidence="1 4" id="KW-0808">Transferase</keyword>